<feature type="domain" description="EGF-like" evidence="18">
    <location>
        <begin position="515"/>
        <end position="562"/>
    </location>
</feature>
<dbReference type="GO" id="GO:0005509">
    <property type="term" value="F:calcium ion binding"/>
    <property type="evidence" value="ECO:0007669"/>
    <property type="project" value="InterPro"/>
</dbReference>
<name>A0A8C4Z7M1_GADMO</name>
<dbReference type="InterPro" id="IPR011042">
    <property type="entry name" value="6-blade_b-propeller_TolB-like"/>
</dbReference>
<dbReference type="SUPFAM" id="SSF57196">
    <property type="entry name" value="EGF/Laminin"/>
    <property type="match status" value="5"/>
</dbReference>
<dbReference type="OMA" id="AKHMEGC"/>
<feature type="disulfide bond" evidence="14">
    <location>
        <begin position="445"/>
        <end position="463"/>
    </location>
</feature>
<evidence type="ECO:0000256" key="14">
    <source>
        <dbReference type="PROSITE-ProRule" id="PRU00124"/>
    </source>
</evidence>
<evidence type="ECO:0000256" key="4">
    <source>
        <dbReference type="ARBA" id="ARBA00022583"/>
    </source>
</evidence>
<dbReference type="GeneTree" id="ENSGT00940000162544"/>
<feature type="repeat" description="LDL-receptor class B" evidence="15">
    <location>
        <begin position="697"/>
        <end position="740"/>
    </location>
</feature>
<feature type="disulfide bond" evidence="14">
    <location>
        <begin position="85"/>
        <end position="100"/>
    </location>
</feature>
<evidence type="ECO:0000256" key="16">
    <source>
        <dbReference type="SAM" id="MobiDB-lite"/>
    </source>
</evidence>
<dbReference type="GO" id="GO:0043235">
    <property type="term" value="C:receptor complex"/>
    <property type="evidence" value="ECO:0007669"/>
    <property type="project" value="TreeGrafter"/>
</dbReference>
<dbReference type="InterPro" id="IPR026823">
    <property type="entry name" value="cEGF"/>
</dbReference>
<evidence type="ECO:0000256" key="6">
    <source>
        <dbReference type="ARBA" id="ARBA00022729"/>
    </source>
</evidence>
<feature type="disulfide bond" evidence="14">
    <location>
        <begin position="418"/>
        <end position="433"/>
    </location>
</feature>
<accession>A0A8C4Z7M1</accession>
<evidence type="ECO:0000256" key="1">
    <source>
        <dbReference type="ARBA" id="ARBA00004167"/>
    </source>
</evidence>
<dbReference type="Pfam" id="PF00058">
    <property type="entry name" value="Ldl_recept_b"/>
    <property type="match status" value="2"/>
</dbReference>
<dbReference type="PROSITE" id="PS51120">
    <property type="entry name" value="LDLRB"/>
    <property type="match status" value="2"/>
</dbReference>
<feature type="region of interest" description="Disordered" evidence="16">
    <location>
        <begin position="1226"/>
        <end position="1257"/>
    </location>
</feature>
<dbReference type="Gene3D" id="2.120.10.30">
    <property type="entry name" value="TolB, C-terminal domain"/>
    <property type="match status" value="2"/>
</dbReference>
<evidence type="ECO:0000256" key="12">
    <source>
        <dbReference type="ARBA" id="ARBA00023180"/>
    </source>
</evidence>
<dbReference type="PANTHER" id="PTHR22722:SF12">
    <property type="entry name" value="EGF-LIKE DOMAIN-CONTAINING PROTEIN"/>
    <property type="match status" value="1"/>
</dbReference>
<dbReference type="Gene3D" id="4.10.1220.10">
    <property type="entry name" value="EGF-type module"/>
    <property type="match status" value="3"/>
</dbReference>
<dbReference type="Pfam" id="PF00057">
    <property type="entry name" value="Ldl_recept_a"/>
    <property type="match status" value="9"/>
</dbReference>
<dbReference type="PROSITE" id="PS01187">
    <property type="entry name" value="EGF_CA"/>
    <property type="match status" value="1"/>
</dbReference>
<dbReference type="Proteomes" id="UP000694546">
    <property type="component" value="Chromosome 6"/>
</dbReference>
<feature type="disulfide bond" evidence="14">
    <location>
        <begin position="46"/>
        <end position="61"/>
    </location>
</feature>
<dbReference type="CDD" id="cd00054">
    <property type="entry name" value="EGF_CA"/>
    <property type="match status" value="1"/>
</dbReference>
<dbReference type="PROSITE" id="PS00022">
    <property type="entry name" value="EGF_1"/>
    <property type="match status" value="1"/>
</dbReference>
<evidence type="ECO:0000256" key="13">
    <source>
        <dbReference type="PROSITE-ProRule" id="PRU00076"/>
    </source>
</evidence>
<dbReference type="PRINTS" id="PR00261">
    <property type="entry name" value="LDLRECEPTOR"/>
</dbReference>
<dbReference type="PROSITE" id="PS50026">
    <property type="entry name" value="EGF_3"/>
    <property type="match status" value="2"/>
</dbReference>
<feature type="compositionally biased region" description="Pro residues" evidence="16">
    <location>
        <begin position="1232"/>
        <end position="1245"/>
    </location>
</feature>
<dbReference type="InterPro" id="IPR001881">
    <property type="entry name" value="EGF-like_Ca-bd_dom"/>
</dbReference>
<dbReference type="InterPro" id="IPR023415">
    <property type="entry name" value="LDLR_class-A_CS"/>
</dbReference>
<evidence type="ECO:0000256" key="9">
    <source>
        <dbReference type="ARBA" id="ARBA00023136"/>
    </source>
</evidence>
<feature type="disulfide bond" evidence="14">
    <location>
        <begin position="438"/>
        <end position="450"/>
    </location>
</feature>
<feature type="transmembrane region" description="Helical" evidence="17">
    <location>
        <begin position="1309"/>
        <end position="1331"/>
    </location>
</feature>
<dbReference type="InterPro" id="IPR002172">
    <property type="entry name" value="LDrepeatLR_classA_rpt"/>
</dbReference>
<dbReference type="SMART" id="SM00192">
    <property type="entry name" value="LDLa"/>
    <property type="match status" value="11"/>
</dbReference>
<dbReference type="PROSITE" id="PS50068">
    <property type="entry name" value="LDLRA_2"/>
    <property type="match status" value="11"/>
</dbReference>
<keyword evidence="20" id="KW-1185">Reference proteome</keyword>
<evidence type="ECO:0000256" key="17">
    <source>
        <dbReference type="SAM" id="Phobius"/>
    </source>
</evidence>
<dbReference type="GO" id="GO:0042562">
    <property type="term" value="F:hormone binding"/>
    <property type="evidence" value="ECO:0007669"/>
    <property type="project" value="TreeGrafter"/>
</dbReference>
<dbReference type="Gene3D" id="2.10.25.10">
    <property type="entry name" value="Laminin"/>
    <property type="match status" value="3"/>
</dbReference>
<dbReference type="InterPro" id="IPR051221">
    <property type="entry name" value="LDLR-related"/>
</dbReference>
<evidence type="ECO:0000256" key="10">
    <source>
        <dbReference type="ARBA" id="ARBA00023157"/>
    </source>
</evidence>
<dbReference type="PROSITE" id="PS01209">
    <property type="entry name" value="LDLRA_1"/>
    <property type="match status" value="5"/>
</dbReference>
<dbReference type="CDD" id="cd00112">
    <property type="entry name" value="LDLa"/>
    <property type="match status" value="11"/>
</dbReference>
<feature type="disulfide bond" evidence="13">
    <location>
        <begin position="1288"/>
        <end position="1297"/>
    </location>
</feature>
<evidence type="ECO:0000256" key="8">
    <source>
        <dbReference type="ARBA" id="ARBA00022989"/>
    </source>
</evidence>
<keyword evidence="11" id="KW-0675">Receptor</keyword>
<feature type="disulfide bond" evidence="14">
    <location>
        <begin position="284"/>
        <end position="296"/>
    </location>
</feature>
<dbReference type="InterPro" id="IPR018097">
    <property type="entry name" value="EGF_Ca-bd_CS"/>
</dbReference>
<dbReference type="SUPFAM" id="SSF63825">
    <property type="entry name" value="YWTD domain"/>
    <property type="match status" value="2"/>
</dbReference>
<keyword evidence="9 17" id="KW-0472">Membrane</keyword>
<comment type="similarity">
    <text evidence="2">Belongs to the LDLR family.</text>
</comment>
<dbReference type="InterPro" id="IPR000033">
    <property type="entry name" value="LDLR_classB_rpt"/>
</dbReference>
<feature type="disulfide bond" evidence="14">
    <location>
        <begin position="184"/>
        <end position="199"/>
    </location>
</feature>
<dbReference type="SUPFAM" id="SSF57424">
    <property type="entry name" value="LDL receptor-like module"/>
    <property type="match status" value="11"/>
</dbReference>
<keyword evidence="4" id="KW-0254">Endocytosis</keyword>
<feature type="disulfide bond" evidence="14">
    <location>
        <begin position="9"/>
        <end position="24"/>
    </location>
</feature>
<dbReference type="Pfam" id="PF12662">
    <property type="entry name" value="cEGF"/>
    <property type="match status" value="1"/>
</dbReference>
<evidence type="ECO:0000256" key="11">
    <source>
        <dbReference type="ARBA" id="ARBA00023170"/>
    </source>
</evidence>
<keyword evidence="6" id="KW-0732">Signal</keyword>
<dbReference type="SMART" id="SM00179">
    <property type="entry name" value="EGF_CA"/>
    <property type="match status" value="1"/>
</dbReference>
<evidence type="ECO:0000256" key="5">
    <source>
        <dbReference type="ARBA" id="ARBA00022692"/>
    </source>
</evidence>
<feature type="disulfide bond" evidence="14">
    <location>
        <begin position="145"/>
        <end position="160"/>
    </location>
</feature>
<dbReference type="GO" id="GO:0016324">
    <property type="term" value="C:apical plasma membrane"/>
    <property type="evidence" value="ECO:0007669"/>
    <property type="project" value="TreeGrafter"/>
</dbReference>
<feature type="disulfide bond" evidence="14">
    <location>
        <begin position="223"/>
        <end position="238"/>
    </location>
</feature>
<keyword evidence="10 13" id="KW-1015">Disulfide bond</keyword>
<dbReference type="Ensembl" id="ENSGMOT00000008234.2">
    <property type="protein sequence ID" value="ENSGMOP00000008004.2"/>
    <property type="gene ID" value="ENSGMOG00000007450.2"/>
</dbReference>
<comment type="subcellular location">
    <subcellularLocation>
        <location evidence="1">Membrane</location>
        <topology evidence="1">Single-pass membrane protein</topology>
    </subcellularLocation>
</comment>
<dbReference type="SMART" id="SM00135">
    <property type="entry name" value="LY"/>
    <property type="match status" value="7"/>
</dbReference>
<evidence type="ECO:0000256" key="15">
    <source>
        <dbReference type="PROSITE-ProRule" id="PRU00461"/>
    </source>
</evidence>
<keyword evidence="5 17" id="KW-0812">Transmembrane</keyword>
<reference evidence="19" key="2">
    <citation type="submission" date="2025-09" db="UniProtKB">
        <authorList>
            <consortium name="Ensembl"/>
        </authorList>
    </citation>
    <scope>IDENTIFICATION</scope>
</reference>
<sequence>ECIRFSHVCDGEADCGDSSDEKDCDVGSDQFQCAHGKKCIDLGQVCDGQPQCQDHSDEQQCSEAGKGCAHQCKDKSRCLPKTFLCDGESDCVDGSDEDNCASLPPLPSAPENPVHSPSLPAPIKCSLGAKPCHDGTDCVLYSHICDGELDCKDGSDEDECSTTCQTTQFQCAHGKKCIEKEQVCDGVSQCQDRSDELECGKRSEGCVHQCDDQSRCLPKSFLCDGERDCLDGGDEANCEFFWLPKLHSCSNNTRYLNFYRRPLETHKLSKRFVSFFPPEDKQECSNSEFRCASGQCVAESMRCDGHPDCWDHSDEKSCTRPSVCATKHLCPLSMECLIPEWVCDGDKDCRDGTDEKVWLGLYNVSVLKLVPGLVVKLLATCIQVPFTKMDCPVSPLKCGEFQWTCSSRTRCIPKSWHCDGRKDCDDGSDEMECDAATCPPNLFQCGSQECLALEQVCNGMTNCADGSDEGGACLTRCTEQDFARCSHMCHSTPQGTRCHCTPGFKLAEDGDTCVDIDECAAVNEFADSLLRMCSHLCVNTPGSFQCQCPPGYVLQADGRHCKITGEPLMLSSVQTDLILFGLRSGSLDVLPSTAKKAILSLDYDWREQKVFWASLDSESIRWSSLDQKTKGTLIKGVRADSVAVDWLGRNLYWIDGVKSEIVAVRLNTATAKAPDYSVILDEDMDQPRSLTLLPQKGLMFWTEIGNVAKIERAGMDGSARRELVNTSLGWPGGIAVDTMCNRVYWTDERLKAIGSANLDGEDIQILQMKETTNPFSLAVFNDLLYWSDAKRRVLQVAQKGTGRNYQILLKRPKQPFDVKIIHSLLQMGAENPCEKTHCSHLCVLAPGFKAVCKCPSGLLLAEDGFTCSKLKNSAFLLLLSPSTVTRIYLQARHAAVELKQWPEHQALPLYNVNEATMLDYSLREQALLLTDTGTTSLGLFKLQDGNLSPRGQLLKLLGGTITAMALDWLTLNVYWSSTKQPRLQVTSFDGAHTAVLVKEAVGTLESLAVHPPSSKVCFVNLVQQGNAGPLAAVECANMDGSKRGALWQDGVRPTSLLFANDGSSIICSIKLDGSGYKEFKVGSGLAAIAFSDDVLLWMTNNNDKTKLWYRDGQQEKQMWFEVSTAVVGLKAYSKSGQTGTNRCAVNNGNCQHLCLAMPWSRTCRCAHDHVALNTTHCAPARGCPAGSRLCLDGLLCRPGDKFCNGHADCPDHSDENCVHLKAGWRDKASPATKPPGSPPPAPRPEAPTIAAGADDDQRRSLEARTCRDTVCSGNGDCVDPSGRTGCTCALGYSGPACEDHVLKSLSGPVVYGVAGLVVGLLMLTAVLGIVIKRRLSGNARSPFVYYYKIKARRFDHIETLRTLE</sequence>
<keyword evidence="3 13" id="KW-0245">EGF-like domain</keyword>
<protein>
    <recommendedName>
        <fullName evidence="18">EGF-like domain-containing protein</fullName>
    </recommendedName>
</protein>
<feature type="disulfide bond" evidence="14">
    <location>
        <begin position="303"/>
        <end position="318"/>
    </location>
</feature>
<feature type="disulfide bond" evidence="14">
    <location>
        <begin position="291"/>
        <end position="309"/>
    </location>
</feature>
<reference evidence="19" key="1">
    <citation type="submission" date="2025-08" db="UniProtKB">
        <authorList>
            <consortium name="Ensembl"/>
        </authorList>
    </citation>
    <scope>IDENTIFICATION</scope>
</reference>
<dbReference type="PANTHER" id="PTHR22722">
    <property type="entry name" value="LOW-DENSITY LIPOPROTEIN RECEPTOR-RELATED PROTEIN 2-RELATED"/>
    <property type="match status" value="1"/>
</dbReference>
<evidence type="ECO:0000256" key="7">
    <source>
        <dbReference type="ARBA" id="ARBA00022737"/>
    </source>
</evidence>
<feature type="disulfide bond" evidence="14">
    <location>
        <begin position="324"/>
        <end position="336"/>
    </location>
</feature>
<dbReference type="PROSITE" id="PS00010">
    <property type="entry name" value="ASX_HYDROXYL"/>
    <property type="match status" value="1"/>
</dbReference>
<evidence type="ECO:0000259" key="18">
    <source>
        <dbReference type="PROSITE" id="PS50026"/>
    </source>
</evidence>
<dbReference type="GO" id="GO:0006898">
    <property type="term" value="P:receptor-mediated endocytosis"/>
    <property type="evidence" value="ECO:0007669"/>
    <property type="project" value="TreeGrafter"/>
</dbReference>
<dbReference type="SMART" id="SM00181">
    <property type="entry name" value="EGF"/>
    <property type="match status" value="6"/>
</dbReference>
<organism evidence="19 20">
    <name type="scientific">Gadus morhua</name>
    <name type="common">Atlantic cod</name>
    <dbReference type="NCBI Taxonomy" id="8049"/>
    <lineage>
        <taxon>Eukaryota</taxon>
        <taxon>Metazoa</taxon>
        <taxon>Chordata</taxon>
        <taxon>Craniata</taxon>
        <taxon>Vertebrata</taxon>
        <taxon>Euteleostomi</taxon>
        <taxon>Actinopterygii</taxon>
        <taxon>Neopterygii</taxon>
        <taxon>Teleostei</taxon>
        <taxon>Neoteleostei</taxon>
        <taxon>Acanthomorphata</taxon>
        <taxon>Zeiogadaria</taxon>
        <taxon>Gadariae</taxon>
        <taxon>Gadiformes</taxon>
        <taxon>Gadoidei</taxon>
        <taxon>Gadidae</taxon>
        <taxon>Gadus</taxon>
    </lineage>
</organism>
<dbReference type="PROSITE" id="PS01186">
    <property type="entry name" value="EGF_2"/>
    <property type="match status" value="2"/>
</dbReference>
<comment type="caution">
    <text evidence="13">Lacks conserved residue(s) required for the propagation of feature annotation.</text>
</comment>
<dbReference type="Gene3D" id="4.10.400.10">
    <property type="entry name" value="Low-density Lipoprotein Receptor"/>
    <property type="match status" value="8"/>
</dbReference>
<feature type="repeat" description="LDL-receptor class B" evidence="15">
    <location>
        <begin position="741"/>
        <end position="783"/>
    </location>
</feature>
<evidence type="ECO:0000313" key="19">
    <source>
        <dbReference type="Ensembl" id="ENSGMOP00000008004.2"/>
    </source>
</evidence>
<keyword evidence="8 17" id="KW-1133">Transmembrane helix</keyword>
<evidence type="ECO:0000256" key="2">
    <source>
        <dbReference type="ARBA" id="ARBA00009939"/>
    </source>
</evidence>
<dbReference type="InterPro" id="IPR000152">
    <property type="entry name" value="EGF-type_Asp/Asn_hydroxyl_site"/>
</dbReference>
<dbReference type="InterPro" id="IPR036055">
    <property type="entry name" value="LDL_receptor-like_sf"/>
</dbReference>
<evidence type="ECO:0000313" key="20">
    <source>
        <dbReference type="Proteomes" id="UP000694546"/>
    </source>
</evidence>
<evidence type="ECO:0000256" key="3">
    <source>
        <dbReference type="ARBA" id="ARBA00022536"/>
    </source>
</evidence>
<keyword evidence="7" id="KW-0677">Repeat</keyword>
<proteinExistence type="inferred from homology"/>
<dbReference type="InterPro" id="IPR000742">
    <property type="entry name" value="EGF"/>
</dbReference>
<feature type="domain" description="EGF-like" evidence="18">
    <location>
        <begin position="1262"/>
        <end position="1298"/>
    </location>
</feature>
<keyword evidence="12" id="KW-0325">Glycoprotein</keyword>
<dbReference type="Pfam" id="PF14670">
    <property type="entry name" value="FXa_inhibition"/>
    <property type="match status" value="1"/>
</dbReference>